<dbReference type="AlphaFoldDB" id="A0A6A4THH5"/>
<organism evidence="1 2">
    <name type="scientific">Scophthalmus maximus</name>
    <name type="common">Turbot</name>
    <name type="synonym">Psetta maxima</name>
    <dbReference type="NCBI Taxonomy" id="52904"/>
    <lineage>
        <taxon>Eukaryota</taxon>
        <taxon>Metazoa</taxon>
        <taxon>Chordata</taxon>
        <taxon>Craniata</taxon>
        <taxon>Vertebrata</taxon>
        <taxon>Euteleostomi</taxon>
        <taxon>Actinopterygii</taxon>
        <taxon>Neopterygii</taxon>
        <taxon>Teleostei</taxon>
        <taxon>Neoteleostei</taxon>
        <taxon>Acanthomorphata</taxon>
        <taxon>Carangaria</taxon>
        <taxon>Pleuronectiformes</taxon>
        <taxon>Pleuronectoidei</taxon>
        <taxon>Scophthalmidae</taxon>
        <taxon>Scophthalmus</taxon>
    </lineage>
</organism>
<dbReference type="EMBL" id="VEVO01000003">
    <property type="protein sequence ID" value="KAF0044695.1"/>
    <property type="molecule type" value="Genomic_DNA"/>
</dbReference>
<reference evidence="1 2" key="1">
    <citation type="submission" date="2019-06" db="EMBL/GenBank/DDBJ databases">
        <title>Draft genomes of female and male turbot (Scophthalmus maximus).</title>
        <authorList>
            <person name="Xu H."/>
            <person name="Xu X.-W."/>
            <person name="Shao C."/>
            <person name="Chen S."/>
        </authorList>
    </citation>
    <scope>NUCLEOTIDE SEQUENCE [LARGE SCALE GENOMIC DNA]</scope>
    <source>
        <strain evidence="1">Ysfricsl-2016a</strain>
        <tissue evidence="1">Blood</tissue>
    </source>
</reference>
<dbReference type="Proteomes" id="UP000438429">
    <property type="component" value="Unassembled WGS sequence"/>
</dbReference>
<name>A0A6A4THH5_SCOMX</name>
<evidence type="ECO:0000313" key="1">
    <source>
        <dbReference type="EMBL" id="KAF0044695.1"/>
    </source>
</evidence>
<proteinExistence type="predicted"/>
<sequence length="148" mass="16403">MSRSVTTTTVMGKTADSTVVQKTIISVLHKKVQESALSRRKRTMRNGEVSRAAFLPSYDIKMSRTNASERLRFPLLLSSWTTTLLEFQFRIGYCHIFPPLLNVNQIKIPAICGNVCEINRGCHLSLTVRNYRGAGVAAAEQGAGRSCV</sequence>
<protein>
    <submittedName>
        <fullName evidence="1">Uncharacterized protein</fullName>
    </submittedName>
</protein>
<comment type="caution">
    <text evidence="1">The sequence shown here is derived from an EMBL/GenBank/DDBJ whole genome shotgun (WGS) entry which is preliminary data.</text>
</comment>
<evidence type="ECO:0000313" key="2">
    <source>
        <dbReference type="Proteomes" id="UP000438429"/>
    </source>
</evidence>
<accession>A0A6A4THH5</accession>
<gene>
    <name evidence="1" type="ORF">F2P81_003853</name>
</gene>